<evidence type="ECO:0000313" key="6">
    <source>
        <dbReference type="EMBL" id="WAV96938.1"/>
    </source>
</evidence>
<dbReference type="PIRSF" id="PIRSF002741">
    <property type="entry name" value="MppA"/>
    <property type="match status" value="1"/>
</dbReference>
<evidence type="ECO:0000256" key="4">
    <source>
        <dbReference type="ARBA" id="ARBA00022729"/>
    </source>
</evidence>
<keyword evidence="7" id="KW-1185">Reference proteome</keyword>
<keyword evidence="4" id="KW-0732">Signal</keyword>
<keyword evidence="3" id="KW-0813">Transport</keyword>
<comment type="similarity">
    <text evidence="2">Belongs to the bacterial solute-binding protein 5 family.</text>
</comment>
<gene>
    <name evidence="6" type="ORF">NB645_09070</name>
</gene>
<dbReference type="InterPro" id="IPR030678">
    <property type="entry name" value="Peptide/Ni-bd"/>
</dbReference>
<accession>A0ABY7JH48</accession>
<organism evidence="6 7">
    <name type="scientific">Oxalobacter aliiformigenes</name>
    <dbReference type="NCBI Taxonomy" id="2946593"/>
    <lineage>
        <taxon>Bacteria</taxon>
        <taxon>Pseudomonadati</taxon>
        <taxon>Pseudomonadota</taxon>
        <taxon>Betaproteobacteria</taxon>
        <taxon>Burkholderiales</taxon>
        <taxon>Oxalobacteraceae</taxon>
        <taxon>Oxalobacter</taxon>
    </lineage>
</organism>
<dbReference type="InterPro" id="IPR000914">
    <property type="entry name" value="SBP_5_dom"/>
</dbReference>
<dbReference type="InterPro" id="IPR039424">
    <property type="entry name" value="SBP_5"/>
</dbReference>
<dbReference type="Gene3D" id="3.10.105.10">
    <property type="entry name" value="Dipeptide-binding Protein, Domain 3"/>
    <property type="match status" value="1"/>
</dbReference>
<feature type="domain" description="Solute-binding protein family 5" evidence="5">
    <location>
        <begin position="119"/>
        <end position="551"/>
    </location>
</feature>
<dbReference type="EMBL" id="CP098248">
    <property type="protein sequence ID" value="WAV96938.1"/>
    <property type="molecule type" value="Genomic_DNA"/>
</dbReference>
<evidence type="ECO:0000256" key="2">
    <source>
        <dbReference type="ARBA" id="ARBA00005695"/>
    </source>
</evidence>
<proteinExistence type="inferred from homology"/>
<dbReference type="PANTHER" id="PTHR30290:SF10">
    <property type="entry name" value="PERIPLASMIC OLIGOPEPTIDE-BINDING PROTEIN-RELATED"/>
    <property type="match status" value="1"/>
</dbReference>
<dbReference type="Gene3D" id="3.40.190.10">
    <property type="entry name" value="Periplasmic binding protein-like II"/>
    <property type="match status" value="1"/>
</dbReference>
<sequence>MPKINEQINSSCSDKNSEVLRFSIGRNGQIRLMRKRIPEKTGGPVLKKLAMILLLPVFCLFVAGNSFPADPNKVIHSVFEAADDGFDMVRTQNYYSGWVADAIFETLLTYDYLARPARLVPNTVEAMPEISPDGKTYTFRLKKNIFFAPDPVFGNRKRELTANDYVYSIKRLADPANRSPSAGFIRGKIAGLDRQVEKARKTGRFDYDETVFGLQALDRYTLRIKLNAPDSNFPYLLAYGALAAVSREAVETYGDRNAVHPVGTGPYMLKDYVPRSRIVLEANPYYRGFVWNFEPSGDPWDDQLVRDMKGKKMPQIGRVEISVIEEEQSRWLSFQEGKIDFDKLPQLAAPVALDHGKLKPEFTDQGIKQYSMVEPEVTYTLFNMQDPVTGGYSREKIALRRAIAMSYNTQAEIELLRNGQASKAQMIIPPGVAGHDPAYRSSIAYEPELASRLLDHFGYRRQQDGYRTMPDGSPLVLKIRTEANASSRVVSEIWKRGLDRIGVKVMFEVGNFADNLKDAAGCRLMMWGGAWHADYPEGENFMQLLYGPNAGQGNYGCYRSKAFDALYRQAIQLPPGEKRNRLYVQMNRQMEADTAWSVHVSRTRNWLVRPWVMGFKKHPILLSDWQYLDVSK</sequence>
<dbReference type="SUPFAM" id="SSF53850">
    <property type="entry name" value="Periplasmic binding protein-like II"/>
    <property type="match status" value="1"/>
</dbReference>
<evidence type="ECO:0000256" key="1">
    <source>
        <dbReference type="ARBA" id="ARBA00004196"/>
    </source>
</evidence>
<evidence type="ECO:0000313" key="7">
    <source>
        <dbReference type="Proteomes" id="UP001164794"/>
    </source>
</evidence>
<reference evidence="6" key="1">
    <citation type="journal article" date="2022" name="Front. Microbiol.">
        <title>New perspectives on an old grouping: The genomic and phenotypic variability of Oxalobacter formigenes and the implications for calcium oxalate stone prevention.</title>
        <authorList>
            <person name="Chmiel J.A."/>
            <person name="Carr C."/>
            <person name="Stuivenberg G.A."/>
            <person name="Venema R."/>
            <person name="Chanyi R.M."/>
            <person name="Al K.F."/>
            <person name="Giguere D."/>
            <person name="Say H."/>
            <person name="Akouris P.P."/>
            <person name="Dominguez Romero S.A."/>
            <person name="Kwong A."/>
            <person name="Tai V."/>
            <person name="Koval S.F."/>
            <person name="Razvi H."/>
            <person name="Bjazevic J."/>
            <person name="Burton J.P."/>
        </authorList>
    </citation>
    <scope>NUCLEOTIDE SEQUENCE</scope>
    <source>
        <strain evidence="6">HOxNP-1</strain>
    </source>
</reference>
<dbReference type="Pfam" id="PF00496">
    <property type="entry name" value="SBP_bac_5"/>
    <property type="match status" value="1"/>
</dbReference>
<name>A0ABY7JH48_9BURK</name>
<dbReference type="CDD" id="cd08505">
    <property type="entry name" value="PBP2_NikA_DppA_OppA_like_18"/>
    <property type="match status" value="1"/>
</dbReference>
<evidence type="ECO:0000259" key="5">
    <source>
        <dbReference type="Pfam" id="PF00496"/>
    </source>
</evidence>
<dbReference type="Proteomes" id="UP001164794">
    <property type="component" value="Chromosome"/>
</dbReference>
<dbReference type="PANTHER" id="PTHR30290">
    <property type="entry name" value="PERIPLASMIC BINDING COMPONENT OF ABC TRANSPORTER"/>
    <property type="match status" value="1"/>
</dbReference>
<evidence type="ECO:0000256" key="3">
    <source>
        <dbReference type="ARBA" id="ARBA00022448"/>
    </source>
</evidence>
<dbReference type="Gene3D" id="3.90.76.10">
    <property type="entry name" value="Dipeptide-binding Protein, Domain 1"/>
    <property type="match status" value="1"/>
</dbReference>
<comment type="subcellular location">
    <subcellularLocation>
        <location evidence="1">Cell envelope</location>
    </subcellularLocation>
</comment>
<protein>
    <submittedName>
        <fullName evidence="6">ABC transporter substrate-binding protein</fullName>
    </submittedName>
</protein>